<feature type="region of interest" description="Disordered" evidence="5">
    <location>
        <begin position="1"/>
        <end position="20"/>
    </location>
</feature>
<dbReference type="EMBL" id="CAJGYO010000015">
    <property type="protein sequence ID" value="CAD6269450.1"/>
    <property type="molecule type" value="Genomic_DNA"/>
</dbReference>
<keyword evidence="6" id="KW-1133">Transmembrane helix</keyword>
<evidence type="ECO:0000313" key="9">
    <source>
        <dbReference type="EMBL" id="CAD6269450.1"/>
    </source>
</evidence>
<dbReference type="Proteomes" id="UP000604825">
    <property type="component" value="Unassembled WGS sequence"/>
</dbReference>
<keyword evidence="3" id="KW-0862">Zinc</keyword>
<keyword evidence="6" id="KW-0812">Transmembrane</keyword>
<accession>A0A811RHX8</accession>
<evidence type="ECO:0000256" key="1">
    <source>
        <dbReference type="ARBA" id="ARBA00022723"/>
    </source>
</evidence>
<evidence type="ECO:0000256" key="3">
    <source>
        <dbReference type="ARBA" id="ARBA00022833"/>
    </source>
</evidence>
<dbReference type="EMBL" id="CAJGYO010000006">
    <property type="protein sequence ID" value="CAD6236926.1"/>
    <property type="molecule type" value="Genomic_DNA"/>
</dbReference>
<evidence type="ECO:0000313" key="10">
    <source>
        <dbReference type="Proteomes" id="UP000604825"/>
    </source>
</evidence>
<reference evidence="9" key="1">
    <citation type="submission" date="2020-10" db="EMBL/GenBank/DDBJ databases">
        <authorList>
            <person name="Han B."/>
            <person name="Lu T."/>
            <person name="Zhao Q."/>
            <person name="Huang X."/>
            <person name="Zhao Y."/>
        </authorList>
    </citation>
    <scope>NUCLEOTIDE SEQUENCE</scope>
</reference>
<dbReference type="InterPro" id="IPR010666">
    <property type="entry name" value="Znf_GRF"/>
</dbReference>
<feature type="domain" description="GRF-type" evidence="7">
    <location>
        <begin position="31"/>
        <end position="76"/>
    </location>
</feature>
<proteinExistence type="predicted"/>
<gene>
    <name evidence="8" type="ORF">NCGR_LOCUS24680</name>
    <name evidence="9" type="ORF">NCGR_LOCUS52754</name>
</gene>
<protein>
    <recommendedName>
        <fullName evidence="7">GRF-type domain-containing protein</fullName>
    </recommendedName>
</protein>
<evidence type="ECO:0000259" key="7">
    <source>
        <dbReference type="PROSITE" id="PS51999"/>
    </source>
</evidence>
<name>A0A811RHX8_9POAL</name>
<evidence type="ECO:0000256" key="2">
    <source>
        <dbReference type="ARBA" id="ARBA00022771"/>
    </source>
</evidence>
<dbReference type="PROSITE" id="PS51999">
    <property type="entry name" value="ZF_GRF"/>
    <property type="match status" value="1"/>
</dbReference>
<keyword evidence="2 4" id="KW-0863">Zinc-finger</keyword>
<evidence type="ECO:0000256" key="5">
    <source>
        <dbReference type="SAM" id="MobiDB-lite"/>
    </source>
</evidence>
<dbReference type="GO" id="GO:0008270">
    <property type="term" value="F:zinc ion binding"/>
    <property type="evidence" value="ECO:0007669"/>
    <property type="project" value="UniProtKB-KW"/>
</dbReference>
<organism evidence="9 10">
    <name type="scientific">Miscanthus lutarioriparius</name>
    <dbReference type="NCBI Taxonomy" id="422564"/>
    <lineage>
        <taxon>Eukaryota</taxon>
        <taxon>Viridiplantae</taxon>
        <taxon>Streptophyta</taxon>
        <taxon>Embryophyta</taxon>
        <taxon>Tracheophyta</taxon>
        <taxon>Spermatophyta</taxon>
        <taxon>Magnoliopsida</taxon>
        <taxon>Liliopsida</taxon>
        <taxon>Poales</taxon>
        <taxon>Poaceae</taxon>
        <taxon>PACMAD clade</taxon>
        <taxon>Panicoideae</taxon>
        <taxon>Andropogonodae</taxon>
        <taxon>Andropogoneae</taxon>
        <taxon>Saccharinae</taxon>
        <taxon>Miscanthus</taxon>
    </lineage>
</organism>
<keyword evidence="6" id="KW-0472">Membrane</keyword>
<comment type="caution">
    <text evidence="9">The sequence shown here is derived from an EMBL/GenBank/DDBJ whole genome shotgun (WGS) entry which is preliminary data.</text>
</comment>
<feature type="transmembrane region" description="Helical" evidence="6">
    <location>
        <begin position="143"/>
        <end position="173"/>
    </location>
</feature>
<evidence type="ECO:0000313" key="8">
    <source>
        <dbReference type="EMBL" id="CAD6236926.1"/>
    </source>
</evidence>
<keyword evidence="10" id="KW-1185">Reference proteome</keyword>
<evidence type="ECO:0000256" key="4">
    <source>
        <dbReference type="PROSITE-ProRule" id="PRU01343"/>
    </source>
</evidence>
<keyword evidence="1" id="KW-0479">Metal-binding</keyword>
<sequence length="174" mass="19950">MAPGTSRVLLPQPPSTEAPPLGGSGLSLIWCPYCGKGRILELMSNTDEHPMERFFKCPRKYRQFPRCDFYMFEEEYANFLVHYGMLQESEMCHYRPLETTDCVEAEVYEQALPLMKKEPVGVYDPRRTVASAKKGGTKKQKHWNWMMCVGVAVLVLLGFNSAILLVLVVMQMYK</sequence>
<dbReference type="AlphaFoldDB" id="A0A811RHX8"/>
<evidence type="ECO:0000256" key="6">
    <source>
        <dbReference type="SAM" id="Phobius"/>
    </source>
</evidence>